<keyword evidence="1" id="KW-1133">Transmembrane helix</keyword>
<feature type="transmembrane region" description="Helical" evidence="1">
    <location>
        <begin position="63"/>
        <end position="81"/>
    </location>
</feature>
<name>A0A5B7DFR3_PORTR</name>
<reference evidence="2 3" key="1">
    <citation type="submission" date="2019-05" db="EMBL/GenBank/DDBJ databases">
        <title>Another draft genome of Portunus trituberculatus and its Hox gene families provides insights of decapod evolution.</title>
        <authorList>
            <person name="Jeong J.-H."/>
            <person name="Song I."/>
            <person name="Kim S."/>
            <person name="Choi T."/>
            <person name="Kim D."/>
            <person name="Ryu S."/>
            <person name="Kim W."/>
        </authorList>
    </citation>
    <scope>NUCLEOTIDE SEQUENCE [LARGE SCALE GENOMIC DNA]</scope>
    <source>
        <tissue evidence="2">Muscle</tissue>
    </source>
</reference>
<proteinExistence type="predicted"/>
<comment type="caution">
    <text evidence="2">The sequence shown here is derived from an EMBL/GenBank/DDBJ whole genome shotgun (WGS) entry which is preliminary data.</text>
</comment>
<protein>
    <submittedName>
        <fullName evidence="2">Uncharacterized protein</fullName>
    </submittedName>
</protein>
<evidence type="ECO:0000256" key="1">
    <source>
        <dbReference type="SAM" id="Phobius"/>
    </source>
</evidence>
<feature type="transmembrane region" description="Helical" evidence="1">
    <location>
        <begin position="39"/>
        <end position="57"/>
    </location>
</feature>
<dbReference type="EMBL" id="VSRR010000859">
    <property type="protein sequence ID" value="MPC20322.1"/>
    <property type="molecule type" value="Genomic_DNA"/>
</dbReference>
<accession>A0A5B7DFR3</accession>
<keyword evidence="1" id="KW-0812">Transmembrane</keyword>
<keyword evidence="3" id="KW-1185">Reference proteome</keyword>
<dbReference type="AlphaFoldDB" id="A0A5B7DFR3"/>
<gene>
    <name evidence="2" type="ORF">E2C01_013262</name>
</gene>
<sequence length="86" mass="8970">MVLRPLPIMVNSVAPAPIASRLMQAPSTTIHPQPPSGGISLFLLLGIILTGAGPVIGALGGGLLDTSFLLCFPPIFSFVLLDRKTY</sequence>
<evidence type="ECO:0000313" key="3">
    <source>
        <dbReference type="Proteomes" id="UP000324222"/>
    </source>
</evidence>
<dbReference type="Proteomes" id="UP000324222">
    <property type="component" value="Unassembled WGS sequence"/>
</dbReference>
<organism evidence="2 3">
    <name type="scientific">Portunus trituberculatus</name>
    <name type="common">Swimming crab</name>
    <name type="synonym">Neptunus trituberculatus</name>
    <dbReference type="NCBI Taxonomy" id="210409"/>
    <lineage>
        <taxon>Eukaryota</taxon>
        <taxon>Metazoa</taxon>
        <taxon>Ecdysozoa</taxon>
        <taxon>Arthropoda</taxon>
        <taxon>Crustacea</taxon>
        <taxon>Multicrustacea</taxon>
        <taxon>Malacostraca</taxon>
        <taxon>Eumalacostraca</taxon>
        <taxon>Eucarida</taxon>
        <taxon>Decapoda</taxon>
        <taxon>Pleocyemata</taxon>
        <taxon>Brachyura</taxon>
        <taxon>Eubrachyura</taxon>
        <taxon>Portunoidea</taxon>
        <taxon>Portunidae</taxon>
        <taxon>Portuninae</taxon>
        <taxon>Portunus</taxon>
    </lineage>
</organism>
<evidence type="ECO:0000313" key="2">
    <source>
        <dbReference type="EMBL" id="MPC20322.1"/>
    </source>
</evidence>
<keyword evidence="1" id="KW-0472">Membrane</keyword>